<evidence type="ECO:0000313" key="1">
    <source>
        <dbReference type="EMBL" id="KAL0961877.1"/>
    </source>
</evidence>
<gene>
    <name evidence="1" type="ORF">UPYG_G00332780</name>
</gene>
<organism evidence="1 2">
    <name type="scientific">Umbra pygmaea</name>
    <name type="common">Eastern mudminnow</name>
    <dbReference type="NCBI Taxonomy" id="75934"/>
    <lineage>
        <taxon>Eukaryota</taxon>
        <taxon>Metazoa</taxon>
        <taxon>Chordata</taxon>
        <taxon>Craniata</taxon>
        <taxon>Vertebrata</taxon>
        <taxon>Euteleostomi</taxon>
        <taxon>Actinopterygii</taxon>
        <taxon>Neopterygii</taxon>
        <taxon>Teleostei</taxon>
        <taxon>Protacanthopterygii</taxon>
        <taxon>Esociformes</taxon>
        <taxon>Umbridae</taxon>
        <taxon>Umbra</taxon>
    </lineage>
</organism>
<comment type="caution">
    <text evidence="1">The sequence shown here is derived from an EMBL/GenBank/DDBJ whole genome shotgun (WGS) entry which is preliminary data.</text>
</comment>
<dbReference type="Proteomes" id="UP001557470">
    <property type="component" value="Unassembled WGS sequence"/>
</dbReference>
<dbReference type="AlphaFoldDB" id="A0ABD0VWD4"/>
<proteinExistence type="predicted"/>
<sequence>MLTIRSHMLTPFVEESLVAVAGGSTSHQQKAVEVTKGLMLSRPVVRMALGFWV</sequence>
<dbReference type="EMBL" id="JAGEUA010000011">
    <property type="protein sequence ID" value="KAL0961877.1"/>
    <property type="molecule type" value="Genomic_DNA"/>
</dbReference>
<keyword evidence="2" id="KW-1185">Reference proteome</keyword>
<name>A0ABD0VWD4_UMBPY</name>
<evidence type="ECO:0000313" key="2">
    <source>
        <dbReference type="Proteomes" id="UP001557470"/>
    </source>
</evidence>
<accession>A0ABD0VWD4</accession>
<reference evidence="1 2" key="1">
    <citation type="submission" date="2024-06" db="EMBL/GenBank/DDBJ databases">
        <authorList>
            <person name="Pan Q."/>
            <person name="Wen M."/>
            <person name="Jouanno E."/>
            <person name="Zahm M."/>
            <person name="Klopp C."/>
            <person name="Cabau C."/>
            <person name="Louis A."/>
            <person name="Berthelot C."/>
            <person name="Parey E."/>
            <person name="Roest Crollius H."/>
            <person name="Montfort J."/>
            <person name="Robinson-Rechavi M."/>
            <person name="Bouchez O."/>
            <person name="Lampietro C."/>
            <person name="Lopez Roques C."/>
            <person name="Donnadieu C."/>
            <person name="Postlethwait J."/>
            <person name="Bobe J."/>
            <person name="Verreycken H."/>
            <person name="Guiguen Y."/>
        </authorList>
    </citation>
    <scope>NUCLEOTIDE SEQUENCE [LARGE SCALE GENOMIC DNA]</scope>
    <source>
        <strain evidence="1">Up_M1</strain>
        <tissue evidence="1">Testis</tissue>
    </source>
</reference>
<protein>
    <submittedName>
        <fullName evidence="1">Uncharacterized protein</fullName>
    </submittedName>
</protein>